<dbReference type="AlphaFoldDB" id="A0A4Y2HN20"/>
<feature type="region of interest" description="Disordered" evidence="1">
    <location>
        <begin position="1"/>
        <end position="20"/>
    </location>
</feature>
<comment type="caution">
    <text evidence="2">The sequence shown here is derived from an EMBL/GenBank/DDBJ whole genome shotgun (WGS) entry which is preliminary data.</text>
</comment>
<keyword evidence="3" id="KW-1185">Reference proteome</keyword>
<evidence type="ECO:0000256" key="1">
    <source>
        <dbReference type="SAM" id="MobiDB-lite"/>
    </source>
</evidence>
<dbReference type="EMBL" id="BGPR01002032">
    <property type="protein sequence ID" value="GBM66539.1"/>
    <property type="molecule type" value="Genomic_DNA"/>
</dbReference>
<evidence type="ECO:0000313" key="2">
    <source>
        <dbReference type="EMBL" id="GBM66539.1"/>
    </source>
</evidence>
<organism evidence="2 3">
    <name type="scientific">Araneus ventricosus</name>
    <name type="common">Orbweaver spider</name>
    <name type="synonym">Epeira ventricosa</name>
    <dbReference type="NCBI Taxonomy" id="182803"/>
    <lineage>
        <taxon>Eukaryota</taxon>
        <taxon>Metazoa</taxon>
        <taxon>Ecdysozoa</taxon>
        <taxon>Arthropoda</taxon>
        <taxon>Chelicerata</taxon>
        <taxon>Arachnida</taxon>
        <taxon>Araneae</taxon>
        <taxon>Araneomorphae</taxon>
        <taxon>Entelegynae</taxon>
        <taxon>Araneoidea</taxon>
        <taxon>Araneidae</taxon>
        <taxon>Araneus</taxon>
    </lineage>
</organism>
<evidence type="ECO:0000313" key="3">
    <source>
        <dbReference type="Proteomes" id="UP000499080"/>
    </source>
</evidence>
<protein>
    <submittedName>
        <fullName evidence="2">Uncharacterized protein</fullName>
    </submittedName>
</protein>
<reference evidence="2 3" key="1">
    <citation type="journal article" date="2019" name="Sci. Rep.">
        <title>Orb-weaving spider Araneus ventricosus genome elucidates the spidroin gene catalogue.</title>
        <authorList>
            <person name="Kono N."/>
            <person name="Nakamura H."/>
            <person name="Ohtoshi R."/>
            <person name="Moran D.A.P."/>
            <person name="Shinohara A."/>
            <person name="Yoshida Y."/>
            <person name="Fujiwara M."/>
            <person name="Mori M."/>
            <person name="Tomita M."/>
            <person name="Arakawa K."/>
        </authorList>
    </citation>
    <scope>NUCLEOTIDE SEQUENCE [LARGE SCALE GENOMIC DNA]</scope>
</reference>
<accession>A0A4Y2HN20</accession>
<sequence>MAMEKDEMSPETSVESKREEKLSLTGADYLNEKDRCNSSDTEVGFLMIITCHDTGRTRLFIRRLLIYVLWDKEKWIFLIEDCFIYIPGKCCPSSARPSPRVRPPTENHNTIGERFMINEESAASVGTRPWTPEGRSLTLSIAFML</sequence>
<name>A0A4Y2HN20_ARAVE</name>
<dbReference type="Proteomes" id="UP000499080">
    <property type="component" value="Unassembled WGS sequence"/>
</dbReference>
<gene>
    <name evidence="2" type="ORF">AVEN_179163_1</name>
</gene>
<proteinExistence type="predicted"/>